<dbReference type="InParanoid" id="A0A2K1J2G7"/>
<reference evidence="2" key="3">
    <citation type="submission" date="2020-12" db="UniProtKB">
        <authorList>
            <consortium name="EnsemblPlants"/>
        </authorList>
    </citation>
    <scope>IDENTIFICATION</scope>
</reference>
<sequence length="71" mass="7797">MKMITFSTSKGPLGGQMVHIMEKVGKNLPQVVMQEIGKIVAFGRSERNSPRCLSLENYGPKNCLSKPPCGF</sequence>
<accession>A0A2K1J2G7</accession>
<reference evidence="1 3" key="1">
    <citation type="journal article" date="2008" name="Science">
        <title>The Physcomitrella genome reveals evolutionary insights into the conquest of land by plants.</title>
        <authorList>
            <person name="Rensing S."/>
            <person name="Lang D."/>
            <person name="Zimmer A."/>
            <person name="Terry A."/>
            <person name="Salamov A."/>
            <person name="Shapiro H."/>
            <person name="Nishiyama T."/>
            <person name="Perroud P.-F."/>
            <person name="Lindquist E."/>
            <person name="Kamisugi Y."/>
            <person name="Tanahashi T."/>
            <person name="Sakakibara K."/>
            <person name="Fujita T."/>
            <person name="Oishi K."/>
            <person name="Shin-I T."/>
            <person name="Kuroki Y."/>
            <person name="Toyoda A."/>
            <person name="Suzuki Y."/>
            <person name="Hashimoto A."/>
            <person name="Yamaguchi K."/>
            <person name="Sugano A."/>
            <person name="Kohara Y."/>
            <person name="Fujiyama A."/>
            <person name="Anterola A."/>
            <person name="Aoki S."/>
            <person name="Ashton N."/>
            <person name="Barbazuk W.B."/>
            <person name="Barker E."/>
            <person name="Bennetzen J."/>
            <person name="Bezanilla M."/>
            <person name="Blankenship R."/>
            <person name="Cho S.H."/>
            <person name="Dutcher S."/>
            <person name="Estelle M."/>
            <person name="Fawcett J.A."/>
            <person name="Gundlach H."/>
            <person name="Hanada K."/>
            <person name="Heyl A."/>
            <person name="Hicks K.A."/>
            <person name="Hugh J."/>
            <person name="Lohr M."/>
            <person name="Mayer K."/>
            <person name="Melkozernov A."/>
            <person name="Murata T."/>
            <person name="Nelson D."/>
            <person name="Pils B."/>
            <person name="Prigge M."/>
            <person name="Reiss B."/>
            <person name="Renner T."/>
            <person name="Rombauts S."/>
            <person name="Rushton P."/>
            <person name="Sanderfoot A."/>
            <person name="Schween G."/>
            <person name="Shiu S.-H."/>
            <person name="Stueber K."/>
            <person name="Theodoulou F.L."/>
            <person name="Tu H."/>
            <person name="Van de Peer Y."/>
            <person name="Verrier P.J."/>
            <person name="Waters E."/>
            <person name="Wood A."/>
            <person name="Yang L."/>
            <person name="Cove D."/>
            <person name="Cuming A."/>
            <person name="Hasebe M."/>
            <person name="Lucas S."/>
            <person name="Mishler D.B."/>
            <person name="Reski R."/>
            <person name="Grigoriev I."/>
            <person name="Quatrano R.S."/>
            <person name="Boore J.L."/>
        </authorList>
    </citation>
    <scope>NUCLEOTIDE SEQUENCE [LARGE SCALE GENOMIC DNA]</scope>
    <source>
        <strain evidence="2 3">cv. Gransden 2004</strain>
    </source>
</reference>
<protein>
    <submittedName>
        <fullName evidence="1 2">Uncharacterized protein</fullName>
    </submittedName>
</protein>
<gene>
    <name evidence="1" type="ORF">PHYPA_021569</name>
</gene>
<evidence type="ECO:0000313" key="3">
    <source>
        <dbReference type="Proteomes" id="UP000006727"/>
    </source>
</evidence>
<proteinExistence type="predicted"/>
<evidence type="ECO:0000313" key="2">
    <source>
        <dbReference type="EnsemblPlants" id="Pp3c17_2102V3.1"/>
    </source>
</evidence>
<name>A0A2K1J2G7_PHYPA</name>
<dbReference type="EMBL" id="ABEU02000017">
    <property type="protein sequence ID" value="PNR35719.1"/>
    <property type="molecule type" value="Genomic_DNA"/>
</dbReference>
<evidence type="ECO:0000313" key="1">
    <source>
        <dbReference type="EMBL" id="PNR35719.1"/>
    </source>
</evidence>
<organism evidence="1">
    <name type="scientific">Physcomitrium patens</name>
    <name type="common">Spreading-leaved earth moss</name>
    <name type="synonym">Physcomitrella patens</name>
    <dbReference type="NCBI Taxonomy" id="3218"/>
    <lineage>
        <taxon>Eukaryota</taxon>
        <taxon>Viridiplantae</taxon>
        <taxon>Streptophyta</taxon>
        <taxon>Embryophyta</taxon>
        <taxon>Bryophyta</taxon>
        <taxon>Bryophytina</taxon>
        <taxon>Bryopsida</taxon>
        <taxon>Funariidae</taxon>
        <taxon>Funariales</taxon>
        <taxon>Funariaceae</taxon>
        <taxon>Physcomitrium</taxon>
    </lineage>
</organism>
<keyword evidence="3" id="KW-1185">Reference proteome</keyword>
<dbReference type="AlphaFoldDB" id="A0A2K1J2G7"/>
<reference evidence="1 3" key="2">
    <citation type="journal article" date="2018" name="Plant J.">
        <title>The Physcomitrella patens chromosome-scale assembly reveals moss genome structure and evolution.</title>
        <authorList>
            <person name="Lang D."/>
            <person name="Ullrich K.K."/>
            <person name="Murat F."/>
            <person name="Fuchs J."/>
            <person name="Jenkins J."/>
            <person name="Haas F.B."/>
            <person name="Piednoel M."/>
            <person name="Gundlach H."/>
            <person name="Van Bel M."/>
            <person name="Meyberg R."/>
            <person name="Vives C."/>
            <person name="Morata J."/>
            <person name="Symeonidi A."/>
            <person name="Hiss M."/>
            <person name="Muchero W."/>
            <person name="Kamisugi Y."/>
            <person name="Saleh O."/>
            <person name="Blanc G."/>
            <person name="Decker E.L."/>
            <person name="van Gessel N."/>
            <person name="Grimwood J."/>
            <person name="Hayes R.D."/>
            <person name="Graham S.W."/>
            <person name="Gunter L.E."/>
            <person name="McDaniel S.F."/>
            <person name="Hoernstein S.N.W."/>
            <person name="Larsson A."/>
            <person name="Li F.W."/>
            <person name="Perroud P.F."/>
            <person name="Phillips J."/>
            <person name="Ranjan P."/>
            <person name="Rokshar D.S."/>
            <person name="Rothfels C.J."/>
            <person name="Schneider L."/>
            <person name="Shu S."/>
            <person name="Stevenson D.W."/>
            <person name="Thummler F."/>
            <person name="Tillich M."/>
            <person name="Villarreal Aguilar J.C."/>
            <person name="Widiez T."/>
            <person name="Wong G.K."/>
            <person name="Wymore A."/>
            <person name="Zhang Y."/>
            <person name="Zimmer A.D."/>
            <person name="Quatrano R.S."/>
            <person name="Mayer K.F.X."/>
            <person name="Goodstein D."/>
            <person name="Casacuberta J.M."/>
            <person name="Vandepoele K."/>
            <person name="Reski R."/>
            <person name="Cuming A.C."/>
            <person name="Tuskan G.A."/>
            <person name="Maumus F."/>
            <person name="Salse J."/>
            <person name="Schmutz J."/>
            <person name="Rensing S.A."/>
        </authorList>
    </citation>
    <scope>NUCLEOTIDE SEQUENCE [LARGE SCALE GENOMIC DNA]</scope>
    <source>
        <strain evidence="2 3">cv. Gransden 2004</strain>
    </source>
</reference>
<dbReference type="Gramene" id="Pp3c17_2102V3.1">
    <property type="protein sequence ID" value="Pp3c17_2102V3.1"/>
    <property type="gene ID" value="Pp3c17_2102"/>
</dbReference>
<dbReference type="Proteomes" id="UP000006727">
    <property type="component" value="Chromosome 17"/>
</dbReference>
<dbReference type="EnsemblPlants" id="Pp3c17_2102V3.1">
    <property type="protein sequence ID" value="Pp3c17_2102V3.1"/>
    <property type="gene ID" value="Pp3c17_2102"/>
</dbReference>